<comment type="caution">
    <text evidence="2">The sequence shown here is derived from an EMBL/GenBank/DDBJ whole genome shotgun (WGS) entry which is preliminary data.</text>
</comment>
<gene>
    <name evidence="3" type="ORF">EDS130_LOCUS45077</name>
    <name evidence="2" type="ORF">XAT740_LOCUS39555</name>
</gene>
<keyword evidence="4" id="KW-1185">Reference proteome</keyword>
<evidence type="ECO:0000256" key="1">
    <source>
        <dbReference type="SAM" id="SignalP"/>
    </source>
</evidence>
<feature type="signal peptide" evidence="1">
    <location>
        <begin position="1"/>
        <end position="19"/>
    </location>
</feature>
<evidence type="ECO:0000313" key="3">
    <source>
        <dbReference type="EMBL" id="CAF1537721.1"/>
    </source>
</evidence>
<name>A0A815T746_ADIRI</name>
<dbReference type="AlphaFoldDB" id="A0A815T746"/>
<dbReference type="EMBL" id="CAJNOR010004397">
    <property type="protein sequence ID" value="CAF1499215.1"/>
    <property type="molecule type" value="Genomic_DNA"/>
</dbReference>
<accession>A0A815T746</accession>
<dbReference type="OrthoDB" id="9990417at2759"/>
<dbReference type="EMBL" id="CAJNOJ010000996">
    <property type="protein sequence ID" value="CAF1537721.1"/>
    <property type="molecule type" value="Genomic_DNA"/>
</dbReference>
<keyword evidence="1" id="KW-0732">Signal</keyword>
<proteinExistence type="predicted"/>
<organism evidence="2 4">
    <name type="scientific">Adineta ricciae</name>
    <name type="common">Rotifer</name>
    <dbReference type="NCBI Taxonomy" id="249248"/>
    <lineage>
        <taxon>Eukaryota</taxon>
        <taxon>Metazoa</taxon>
        <taxon>Spiralia</taxon>
        <taxon>Gnathifera</taxon>
        <taxon>Rotifera</taxon>
        <taxon>Eurotatoria</taxon>
        <taxon>Bdelloidea</taxon>
        <taxon>Adinetida</taxon>
        <taxon>Adinetidae</taxon>
        <taxon>Adineta</taxon>
    </lineage>
</organism>
<evidence type="ECO:0000313" key="4">
    <source>
        <dbReference type="Proteomes" id="UP000663828"/>
    </source>
</evidence>
<dbReference type="Proteomes" id="UP000663852">
    <property type="component" value="Unassembled WGS sequence"/>
</dbReference>
<reference evidence="2" key="1">
    <citation type="submission" date="2021-02" db="EMBL/GenBank/DDBJ databases">
        <authorList>
            <person name="Nowell W R."/>
        </authorList>
    </citation>
    <scope>NUCLEOTIDE SEQUENCE</scope>
</reference>
<sequence>MKYIVLLIILVGTFIQSEGFVGGLRRTCECKAVSDTVHFPFHKWKISSCMFCSCNDPAMANCEQACRDMVKNYASTGCGKTISGSKTVYKYDAGGCGKAVGKEVYTCA</sequence>
<protein>
    <submittedName>
        <fullName evidence="2">Uncharacterized protein</fullName>
    </submittedName>
</protein>
<evidence type="ECO:0000313" key="2">
    <source>
        <dbReference type="EMBL" id="CAF1499215.1"/>
    </source>
</evidence>
<feature type="chain" id="PRO_5036228866" evidence="1">
    <location>
        <begin position="20"/>
        <end position="108"/>
    </location>
</feature>
<dbReference type="Proteomes" id="UP000663828">
    <property type="component" value="Unassembled WGS sequence"/>
</dbReference>